<dbReference type="PANTHER" id="PTHR43630">
    <property type="entry name" value="POLY-BETA-1,6-N-ACETYL-D-GLUCOSAMINE SYNTHASE"/>
    <property type="match status" value="1"/>
</dbReference>
<protein>
    <recommendedName>
        <fullName evidence="4">Glycosyltransferase 2-like domain-containing protein</fullName>
    </recommendedName>
</protein>
<evidence type="ECO:0000259" key="4">
    <source>
        <dbReference type="Pfam" id="PF00535"/>
    </source>
</evidence>
<organism evidence="5 6">
    <name type="scientific">Morganella morganii</name>
    <name type="common">Proteus morganii</name>
    <dbReference type="NCBI Taxonomy" id="582"/>
    <lineage>
        <taxon>Bacteria</taxon>
        <taxon>Pseudomonadati</taxon>
        <taxon>Pseudomonadota</taxon>
        <taxon>Gammaproteobacteria</taxon>
        <taxon>Enterobacterales</taxon>
        <taxon>Morganellaceae</taxon>
        <taxon>Morganella</taxon>
    </lineage>
</organism>
<dbReference type="GO" id="GO:0016757">
    <property type="term" value="F:glycosyltransferase activity"/>
    <property type="evidence" value="ECO:0007669"/>
    <property type="project" value="UniProtKB-KW"/>
</dbReference>
<feature type="domain" description="Glycosyltransferase 2-like" evidence="4">
    <location>
        <begin position="14"/>
        <end position="144"/>
    </location>
</feature>
<accession>A0A433ZYP4</accession>
<dbReference type="AlphaFoldDB" id="A0A433ZYP4"/>
<dbReference type="InterPro" id="IPR029044">
    <property type="entry name" value="Nucleotide-diphossugar_trans"/>
</dbReference>
<dbReference type="Gene3D" id="3.90.550.10">
    <property type="entry name" value="Spore Coat Polysaccharide Biosynthesis Protein SpsA, Chain A"/>
    <property type="match status" value="1"/>
</dbReference>
<evidence type="ECO:0000313" key="6">
    <source>
        <dbReference type="Proteomes" id="UP000286908"/>
    </source>
</evidence>
<comment type="similarity">
    <text evidence="1">Belongs to the glycosyltransferase 2 family.</text>
</comment>
<dbReference type="EMBL" id="NRQY01000001">
    <property type="protein sequence ID" value="RUT67236.1"/>
    <property type="molecule type" value="Genomic_DNA"/>
</dbReference>
<proteinExistence type="inferred from homology"/>
<dbReference type="Pfam" id="PF00535">
    <property type="entry name" value="Glycos_transf_2"/>
    <property type="match status" value="1"/>
</dbReference>
<evidence type="ECO:0000256" key="3">
    <source>
        <dbReference type="ARBA" id="ARBA00022679"/>
    </source>
</evidence>
<dbReference type="CDD" id="cd00761">
    <property type="entry name" value="Glyco_tranf_GTA_type"/>
    <property type="match status" value="1"/>
</dbReference>
<name>A0A433ZYP4_MORMO</name>
<dbReference type="OrthoDB" id="6813549at2"/>
<reference evidence="5 6" key="1">
    <citation type="submission" date="2017-08" db="EMBL/GenBank/DDBJ databases">
        <title>Draft genome sequence of pheromone producing symbiont Morganella morganii, of the female New Zealand grass grub Costelytra giveni.</title>
        <authorList>
            <person name="Laugraud A."/>
            <person name="Young S.D."/>
            <person name="Hurst M.H."/>
        </authorList>
    </citation>
    <scope>NUCLEOTIDE SEQUENCE [LARGE SCALE GENOMIC DNA]</scope>
    <source>
        <strain evidence="5 6">MMsCG</strain>
    </source>
</reference>
<keyword evidence="2" id="KW-0328">Glycosyltransferase</keyword>
<gene>
    <name evidence="5" type="ORF">CKG00_13330</name>
</gene>
<dbReference type="SUPFAM" id="SSF53448">
    <property type="entry name" value="Nucleotide-diphospho-sugar transferases"/>
    <property type="match status" value="1"/>
</dbReference>
<evidence type="ECO:0000313" key="5">
    <source>
        <dbReference type="EMBL" id="RUT67236.1"/>
    </source>
</evidence>
<evidence type="ECO:0000256" key="1">
    <source>
        <dbReference type="ARBA" id="ARBA00006739"/>
    </source>
</evidence>
<sequence>MAYKKTQTMKPFCSIIIPIYNEEKNLAPCFERISKQKYKNIEIIFIDDGSTDNSPEIIKNIISRNPDKKIIYKYQTNGGAAKARKLGIDIASHEYIAFLDCDDQINDNTIELSMNEFNNPSIDFSLFSLKYVNCKENIEKNTLFSYYTHSKIISGYDAFLNCIDNWGLHGFGIIKKNIILDAYSIYLSKNTENTNFINNDEIISRLCFYKSKFISRSDGSYYFINNTESTTRRINKNYHLVINNAVIFNEIINDLSENKELNKKSMRLVSKTTWGVFRRYIDWKNKINNRASWINTIENSIKYYRSNKKMEMLLSQ</sequence>
<dbReference type="Proteomes" id="UP000286908">
    <property type="component" value="Unassembled WGS sequence"/>
</dbReference>
<keyword evidence="3" id="KW-0808">Transferase</keyword>
<comment type="caution">
    <text evidence="5">The sequence shown here is derived from an EMBL/GenBank/DDBJ whole genome shotgun (WGS) entry which is preliminary data.</text>
</comment>
<evidence type="ECO:0000256" key="2">
    <source>
        <dbReference type="ARBA" id="ARBA00022676"/>
    </source>
</evidence>
<dbReference type="InterPro" id="IPR001173">
    <property type="entry name" value="Glyco_trans_2-like"/>
</dbReference>
<dbReference type="PANTHER" id="PTHR43630:SF1">
    <property type="entry name" value="POLY-BETA-1,6-N-ACETYL-D-GLUCOSAMINE SYNTHASE"/>
    <property type="match status" value="1"/>
</dbReference>